<dbReference type="GO" id="GO:0008474">
    <property type="term" value="F:palmitoyl-(protein) hydrolase activity"/>
    <property type="evidence" value="ECO:0007669"/>
    <property type="project" value="TreeGrafter"/>
</dbReference>
<dbReference type="InterPro" id="IPR029058">
    <property type="entry name" value="AB_hydrolase_fold"/>
</dbReference>
<dbReference type="GO" id="GO:0006508">
    <property type="term" value="P:proteolysis"/>
    <property type="evidence" value="ECO:0007669"/>
    <property type="project" value="InterPro"/>
</dbReference>
<sequence>MAIQGSAQGICSPCAASKSMIPQLRGPAETIGVVHLLSVPPEVSEAEPAISVTPTTVTSPVGEPAGFEDSVSSYQDAGTRIFSVTQMAQSGKHPRPPPPSFIVEPTSAHTHSLILLHGLGSNGEKFGKELIETGTTSNGSTLTQLLPGARFIFPTSRRRRSTAFGRSMLTQWFDIACLRDPSHRKEVQLRGLAESAQEILDLLEQEMRTIPSSNIILGGLSQGCAMSLTVLLCLDYRIGGLVGMSGYLPFREDTEEAVKDPVVGENDPFSGDEEQEQHDPVVRACIFERDLLCLRPVEDPGYEKTALSTPIFLGHGSVDDKVPCSVGEAMAGTMQRAGYEVEWKCYQGQGHWYKIPDEIDDIVQFLRSVVGWRMGSI</sequence>
<evidence type="ECO:0000259" key="3">
    <source>
        <dbReference type="Pfam" id="PF02230"/>
    </source>
</evidence>
<dbReference type="AlphaFoldDB" id="A0A2K3QMG7"/>
<dbReference type="GO" id="GO:0005737">
    <property type="term" value="C:cytoplasm"/>
    <property type="evidence" value="ECO:0007669"/>
    <property type="project" value="TreeGrafter"/>
</dbReference>
<dbReference type="Proteomes" id="UP000236621">
    <property type="component" value="Unassembled WGS sequence"/>
</dbReference>
<proteinExistence type="inferred from homology"/>
<feature type="domain" description="Peptidase S9 prolyl oligopeptidase catalytic" evidence="2">
    <location>
        <begin position="303"/>
        <end position="368"/>
    </location>
</feature>
<evidence type="ECO:0000313" key="4">
    <source>
        <dbReference type="EMBL" id="PNY28723.1"/>
    </source>
</evidence>
<comment type="similarity">
    <text evidence="1">Belongs to the AB hydrolase superfamily. AB hydrolase 2 family.</text>
</comment>
<comment type="caution">
    <text evidence="4">The sequence shown here is derived from an EMBL/GenBank/DDBJ whole genome shotgun (WGS) entry which is preliminary data.</text>
</comment>
<dbReference type="InterPro" id="IPR001375">
    <property type="entry name" value="Peptidase_S9_cat"/>
</dbReference>
<dbReference type="InterPro" id="IPR003140">
    <property type="entry name" value="PLipase/COase/thioEstase"/>
</dbReference>
<dbReference type="SUPFAM" id="SSF53474">
    <property type="entry name" value="alpha/beta-Hydrolases"/>
    <property type="match status" value="1"/>
</dbReference>
<dbReference type="PANTHER" id="PTHR10655">
    <property type="entry name" value="LYSOPHOSPHOLIPASE-RELATED"/>
    <property type="match status" value="1"/>
</dbReference>
<protein>
    <submittedName>
        <fullName evidence="4">Acyl-protein thioesterase</fullName>
    </submittedName>
</protein>
<feature type="domain" description="Phospholipase/carboxylesterase/thioesterase" evidence="3">
    <location>
        <begin position="100"/>
        <end position="257"/>
    </location>
</feature>
<accession>A0A2K3QMG7</accession>
<reference evidence="4 5" key="1">
    <citation type="submission" date="2017-08" db="EMBL/GenBank/DDBJ databases">
        <title>Harnessing the power of phylogenomics to disentangle the directionality and signatures of interkingdom host jumping in the parasitic fungal genus Tolypocladium.</title>
        <authorList>
            <person name="Quandt C.A."/>
            <person name="Patterson W."/>
            <person name="Spatafora J.W."/>
        </authorList>
    </citation>
    <scope>NUCLEOTIDE SEQUENCE [LARGE SCALE GENOMIC DNA]</scope>
    <source>
        <strain evidence="4 5">CBS 113982</strain>
    </source>
</reference>
<dbReference type="Pfam" id="PF02230">
    <property type="entry name" value="Abhydrolase_2"/>
    <property type="match status" value="1"/>
</dbReference>
<dbReference type="GO" id="GO:0052689">
    <property type="term" value="F:carboxylic ester hydrolase activity"/>
    <property type="evidence" value="ECO:0007669"/>
    <property type="project" value="TreeGrafter"/>
</dbReference>
<dbReference type="InterPro" id="IPR050565">
    <property type="entry name" value="LYPA1-2/EST-like"/>
</dbReference>
<organism evidence="4 5">
    <name type="scientific">Tolypocladium capitatum</name>
    <dbReference type="NCBI Taxonomy" id="45235"/>
    <lineage>
        <taxon>Eukaryota</taxon>
        <taxon>Fungi</taxon>
        <taxon>Dikarya</taxon>
        <taxon>Ascomycota</taxon>
        <taxon>Pezizomycotina</taxon>
        <taxon>Sordariomycetes</taxon>
        <taxon>Hypocreomycetidae</taxon>
        <taxon>Hypocreales</taxon>
        <taxon>Ophiocordycipitaceae</taxon>
        <taxon>Tolypocladium</taxon>
    </lineage>
</organism>
<evidence type="ECO:0000313" key="5">
    <source>
        <dbReference type="Proteomes" id="UP000236621"/>
    </source>
</evidence>
<dbReference type="Pfam" id="PF00326">
    <property type="entry name" value="Peptidase_S9"/>
    <property type="match status" value="1"/>
</dbReference>
<evidence type="ECO:0000259" key="2">
    <source>
        <dbReference type="Pfam" id="PF00326"/>
    </source>
</evidence>
<dbReference type="EMBL" id="NRSZ01000220">
    <property type="protein sequence ID" value="PNY28723.1"/>
    <property type="molecule type" value="Genomic_DNA"/>
</dbReference>
<dbReference type="PANTHER" id="PTHR10655:SF63">
    <property type="entry name" value="PHOSPHOLIPASE_CARBOXYLESTERASE_THIOESTERASE DOMAIN-CONTAINING PROTEIN"/>
    <property type="match status" value="1"/>
</dbReference>
<dbReference type="OrthoDB" id="2418081at2759"/>
<keyword evidence="5" id="KW-1185">Reference proteome</keyword>
<evidence type="ECO:0000256" key="1">
    <source>
        <dbReference type="ARBA" id="ARBA00006499"/>
    </source>
</evidence>
<dbReference type="Gene3D" id="3.40.50.1820">
    <property type="entry name" value="alpha/beta hydrolase"/>
    <property type="match status" value="1"/>
</dbReference>
<dbReference type="GO" id="GO:0008236">
    <property type="term" value="F:serine-type peptidase activity"/>
    <property type="evidence" value="ECO:0007669"/>
    <property type="project" value="InterPro"/>
</dbReference>
<gene>
    <name evidence="4" type="ORF">TCAP_01352</name>
</gene>
<name>A0A2K3QMG7_9HYPO</name>
<dbReference type="STRING" id="45235.A0A2K3QMG7"/>